<accession>A0ABV9FW96</accession>
<organism evidence="2 3">
    <name type="scientific">Streptomyces maoxianensis</name>
    <dbReference type="NCBI Taxonomy" id="1459942"/>
    <lineage>
        <taxon>Bacteria</taxon>
        <taxon>Bacillati</taxon>
        <taxon>Actinomycetota</taxon>
        <taxon>Actinomycetes</taxon>
        <taxon>Kitasatosporales</taxon>
        <taxon>Streptomycetaceae</taxon>
        <taxon>Streptomyces</taxon>
    </lineage>
</organism>
<sequence length="252" mass="27704">MVINPNALGLDLPSGAMRVQPSLWYANEPARPDTWARLLLAREASGMHPVLLVNDEDRSLGWDRDLDLDCVSHPDDYDVEEVLASLWDNDMAENEAEDAADTIAPFTSEWPGLAPAGERFADADFTAARVAGELMKAGRLPGARAGLIPVRRSADIPSALGWTAAGNHYETGPLSTILRSWEDRFGLRVVALHFDRLDVSVAAPPSTMTDALAVAAEHHAFCPDNVRQGYDTIREYAAEGLLGKQHWTFWWD</sequence>
<dbReference type="Proteomes" id="UP001595993">
    <property type="component" value="Unassembled WGS sequence"/>
</dbReference>
<evidence type="ECO:0000259" key="1">
    <source>
        <dbReference type="Pfam" id="PF14062"/>
    </source>
</evidence>
<dbReference type="InterPro" id="IPR025349">
    <property type="entry name" value="DUF4253"/>
</dbReference>
<name>A0ABV9FW96_9ACTN</name>
<evidence type="ECO:0000313" key="2">
    <source>
        <dbReference type="EMBL" id="MFC4606300.1"/>
    </source>
</evidence>
<dbReference type="RefSeq" id="WP_381190482.1">
    <property type="nucleotide sequence ID" value="NZ_JBHSFE010000003.1"/>
</dbReference>
<gene>
    <name evidence="2" type="ORF">ACFO9E_00435</name>
</gene>
<reference evidence="3" key="1">
    <citation type="journal article" date="2019" name="Int. J. Syst. Evol. Microbiol.">
        <title>The Global Catalogue of Microorganisms (GCM) 10K type strain sequencing project: providing services to taxonomists for standard genome sequencing and annotation.</title>
        <authorList>
            <consortium name="The Broad Institute Genomics Platform"/>
            <consortium name="The Broad Institute Genome Sequencing Center for Infectious Disease"/>
            <person name="Wu L."/>
            <person name="Ma J."/>
        </authorList>
    </citation>
    <scope>NUCLEOTIDE SEQUENCE [LARGE SCALE GENOMIC DNA]</scope>
    <source>
        <strain evidence="3">CGMCC 4.7139</strain>
    </source>
</reference>
<protein>
    <submittedName>
        <fullName evidence="2">DUF4253 domain-containing protein</fullName>
    </submittedName>
</protein>
<feature type="domain" description="DUF4253" evidence="1">
    <location>
        <begin position="145"/>
        <end position="252"/>
    </location>
</feature>
<proteinExistence type="predicted"/>
<keyword evidence="3" id="KW-1185">Reference proteome</keyword>
<evidence type="ECO:0000313" key="3">
    <source>
        <dbReference type="Proteomes" id="UP001595993"/>
    </source>
</evidence>
<dbReference type="EMBL" id="JBHSFE010000003">
    <property type="protein sequence ID" value="MFC4606300.1"/>
    <property type="molecule type" value="Genomic_DNA"/>
</dbReference>
<dbReference type="Pfam" id="PF14062">
    <property type="entry name" value="DUF4253"/>
    <property type="match status" value="1"/>
</dbReference>
<comment type="caution">
    <text evidence="2">The sequence shown here is derived from an EMBL/GenBank/DDBJ whole genome shotgun (WGS) entry which is preliminary data.</text>
</comment>